<feature type="region of interest" description="Disordered" evidence="2">
    <location>
        <begin position="1"/>
        <end position="29"/>
    </location>
</feature>
<name>A0A4Y7JZD7_PAPSO</name>
<feature type="compositionally biased region" description="Gly residues" evidence="2">
    <location>
        <begin position="19"/>
        <end position="29"/>
    </location>
</feature>
<feature type="compositionally biased region" description="Basic and acidic residues" evidence="2">
    <location>
        <begin position="758"/>
        <end position="953"/>
    </location>
</feature>
<feature type="region of interest" description="Disordered" evidence="2">
    <location>
        <begin position="1232"/>
        <end position="1317"/>
    </location>
</feature>
<feature type="compositionally biased region" description="Polar residues" evidence="2">
    <location>
        <begin position="1280"/>
        <end position="1300"/>
    </location>
</feature>
<protein>
    <recommendedName>
        <fullName evidence="5">J domain-containing protein</fullName>
    </recommendedName>
</protein>
<dbReference type="InterPro" id="IPR036869">
    <property type="entry name" value="J_dom_sf"/>
</dbReference>
<feature type="region of interest" description="Disordered" evidence="2">
    <location>
        <begin position="503"/>
        <end position="609"/>
    </location>
</feature>
<gene>
    <name evidence="3" type="ORF">C5167_010133</name>
</gene>
<feature type="compositionally biased region" description="Basic and acidic residues" evidence="2">
    <location>
        <begin position="1089"/>
        <end position="1146"/>
    </location>
</feature>
<feature type="compositionally biased region" description="Basic and acidic residues" evidence="2">
    <location>
        <begin position="630"/>
        <end position="667"/>
    </location>
</feature>
<evidence type="ECO:0000256" key="2">
    <source>
        <dbReference type="SAM" id="MobiDB-lite"/>
    </source>
</evidence>
<feature type="region of interest" description="Disordered" evidence="2">
    <location>
        <begin position="122"/>
        <end position="168"/>
    </location>
</feature>
<dbReference type="Proteomes" id="UP000316621">
    <property type="component" value="Chromosome 6"/>
</dbReference>
<dbReference type="PANTHER" id="PTHR23172:SF87">
    <property type="entry name" value="CHAPERONE DNAJ-DOMAIN SUPERFAMILY PROTEIN"/>
    <property type="match status" value="1"/>
</dbReference>
<dbReference type="GO" id="GO:0030276">
    <property type="term" value="F:clathrin binding"/>
    <property type="evidence" value="ECO:0007669"/>
    <property type="project" value="TreeGrafter"/>
</dbReference>
<dbReference type="GO" id="GO:0072318">
    <property type="term" value="P:clathrin coat disassembly"/>
    <property type="evidence" value="ECO:0007669"/>
    <property type="project" value="TreeGrafter"/>
</dbReference>
<dbReference type="Gene3D" id="1.10.287.110">
    <property type="entry name" value="DnaJ domain"/>
    <property type="match status" value="1"/>
</dbReference>
<dbReference type="EMBL" id="CM010720">
    <property type="protein sequence ID" value="RZC66443.1"/>
    <property type="molecule type" value="Genomic_DNA"/>
</dbReference>
<dbReference type="GO" id="GO:0005737">
    <property type="term" value="C:cytoplasm"/>
    <property type="evidence" value="ECO:0007669"/>
    <property type="project" value="TreeGrafter"/>
</dbReference>
<feature type="compositionally biased region" description="Polar residues" evidence="2">
    <location>
        <begin position="154"/>
        <end position="163"/>
    </location>
</feature>
<feature type="compositionally biased region" description="Basic and acidic residues" evidence="2">
    <location>
        <begin position="1008"/>
        <end position="1024"/>
    </location>
</feature>
<dbReference type="OMA" id="NGAYEQG"/>
<keyword evidence="1" id="KW-0175">Coiled coil</keyword>
<evidence type="ECO:0000313" key="3">
    <source>
        <dbReference type="EMBL" id="RZC66443.1"/>
    </source>
</evidence>
<organism evidence="3 4">
    <name type="scientific">Papaver somniferum</name>
    <name type="common">Opium poppy</name>
    <dbReference type="NCBI Taxonomy" id="3469"/>
    <lineage>
        <taxon>Eukaryota</taxon>
        <taxon>Viridiplantae</taxon>
        <taxon>Streptophyta</taxon>
        <taxon>Embryophyta</taxon>
        <taxon>Tracheophyta</taxon>
        <taxon>Spermatophyta</taxon>
        <taxon>Magnoliopsida</taxon>
        <taxon>Ranunculales</taxon>
        <taxon>Papaveraceae</taxon>
        <taxon>Papaveroideae</taxon>
        <taxon>Papaver</taxon>
    </lineage>
</organism>
<dbReference type="PANTHER" id="PTHR23172">
    <property type="entry name" value="AUXILIN/CYCLIN G-ASSOCIATED KINASE-RELATED"/>
    <property type="match status" value="1"/>
</dbReference>
<dbReference type="GO" id="GO:0072583">
    <property type="term" value="P:clathrin-dependent endocytosis"/>
    <property type="evidence" value="ECO:0007669"/>
    <property type="project" value="TreeGrafter"/>
</dbReference>
<dbReference type="FunFam" id="1.10.287.110:FF:000009">
    <property type="entry name" value="Auxilin-related protein 1"/>
    <property type="match status" value="1"/>
</dbReference>
<feature type="region of interest" description="Disordered" evidence="2">
    <location>
        <begin position="627"/>
        <end position="667"/>
    </location>
</feature>
<accession>A0A4Y7JZD7</accession>
<feature type="compositionally biased region" description="Basic and acidic residues" evidence="2">
    <location>
        <begin position="503"/>
        <end position="529"/>
    </location>
</feature>
<feature type="compositionally biased region" description="Basic and acidic residues" evidence="2">
    <location>
        <begin position="540"/>
        <end position="566"/>
    </location>
</feature>
<evidence type="ECO:0000313" key="4">
    <source>
        <dbReference type="Proteomes" id="UP000316621"/>
    </source>
</evidence>
<sequence length="1480" mass="168493">MADFAVKKSSAKKVSNKGNGNGYTGGGGGGSKTVYDDVFGGPPKFGVPSIGSSGMIDDYSEIFGSFNSSRVSSIPILDLPVVDEKDVSIDVRSSKFDYSEVFGGFNGLDFAVSYEELLAAESKGGGGESSSDDAWTSAETGSPSEGSNEDPACSETNQTFSNEESYESDGIKQFNVSYQKSNQISRDGEITATTHIAQLNSVPAFTFLVDESIPSQKAEDNTLDQVTKFHSLDLDFGDHVNEEKDLEETISDQSVYHGIAQISECDAKHQTNHLKETISYEPFFPAVRELSESDSVHQRNHLKETISFQPISHAVRQISEGDSIHPKNHLKDTSLGQSVTVTHIPERALEPHGKPGGNGTHPSKGYLTVSEINLKTNPCHVTHIPERALEPPAKPGGNGTHPSKGFVTVSEINLRTNPCHVPPPSRPPPKVSIWRGDSKIYTASHPRASDNSVLQRAVSDSSAQFFDVEVDASSSAEASAAAMKEAMDFAQARLKSAKELMERKKDGLQNRKKLGLKDESKSMKKRELEAAPQAQCSNEKPNDIPEHADKEIKGINVEDRASRVVEVDEDSGVTGKKIVNASEEMAEQNYREETGSMRASHGEEEDGEWKVEEQYYELVQTVIPRAVTETSKHESVEDMKSTPRESEVAHDENTKPAHELNMRGEYDKELDVAQEVCNHERNDNHCNVELEKEDDEKKLKEPSDESVSKLEQTHVQEEIQQFQEEKCKREEFEEREKMARERQEHEKRLEEAREQEENERRHVEEIERRQIEENEREESKKRLKESREREEEDAKLLKEAQELEEKRREEAHEHERRLKEELEREENEKKLKAAHEREVNEKRLKETREKEDNERREREALEKEENERRLREALEREENESRLRESLEREENERRLREALEREETERRLREEKEEFEKRQTETRERKEKEAREQEENVRRQQELKKEENEKNAKAAQEALVHSQGEENLKASAGCLENADSGNTKKAAEEACRQDEDKVLAQMSSEPDLEKMKEVDHGTKLQDGEKNFAEVQAVVLQEKIERSKKMSQGTLDNNSAAQRKKQLVENGRKLEAAHPTNVMDANGLNVSKNIEKKDKAESLSLEEREKEKRMQRERDREVERLRKVEEDREREREREKDRMAVERATREARERALADARERAERAAVERATAEARQRAVAEARERLDRASAVAREKSVAEKSFTEGKIRAERDARLKLERAAVERATAEARERAAEKLKSDKAAFGARDRTERTYSEKYSSTSRDSGIRHSSSFSDLRDTQHQSSGASNSFQRYSNSSNHASNVGERYQGAETESAQRCKARLERHQRTVERAAKALAEKNMRDLLAQREQAERNRFSDTLDAEVRRWSNGKEGNLRALLSTLQYILGPDSGWHPVPLTEVITAVAVKKAYRKATLSVHPDKLQQRGATIQQKYICEKVFDLLKVHFLALSYNQLENASYKSHLVPVNGLLNFLLVFKALCP</sequence>
<feature type="compositionally biased region" description="Polar residues" evidence="2">
    <location>
        <begin position="1255"/>
        <end position="1273"/>
    </location>
</feature>
<feature type="compositionally biased region" description="Basic and acidic residues" evidence="2">
    <location>
        <begin position="679"/>
        <end position="752"/>
    </location>
</feature>
<feature type="compositionally biased region" description="Basic and acidic residues" evidence="2">
    <location>
        <begin position="986"/>
        <end position="999"/>
    </location>
</feature>
<feature type="compositionally biased region" description="Basic and acidic residues" evidence="2">
    <location>
        <begin position="1232"/>
        <end position="1254"/>
    </location>
</feature>
<dbReference type="SUPFAM" id="SSF46565">
    <property type="entry name" value="Chaperone J-domain"/>
    <property type="match status" value="1"/>
</dbReference>
<feature type="region of interest" description="Disordered" evidence="2">
    <location>
        <begin position="1071"/>
        <end position="1146"/>
    </location>
</feature>
<keyword evidence="4" id="KW-1185">Reference proteome</keyword>
<dbReference type="Gramene" id="RZC66443">
    <property type="protein sequence ID" value="RZC66443"/>
    <property type="gene ID" value="C5167_010133"/>
</dbReference>
<dbReference type="STRING" id="3469.A0A4Y7JZD7"/>
<proteinExistence type="predicted"/>
<reference evidence="3 4" key="1">
    <citation type="journal article" date="2018" name="Science">
        <title>The opium poppy genome and morphinan production.</title>
        <authorList>
            <person name="Guo L."/>
            <person name="Winzer T."/>
            <person name="Yang X."/>
            <person name="Li Y."/>
            <person name="Ning Z."/>
            <person name="He Z."/>
            <person name="Teodor R."/>
            <person name="Lu Y."/>
            <person name="Bowser T.A."/>
            <person name="Graham I.A."/>
            <person name="Ye K."/>
        </authorList>
    </citation>
    <scope>NUCLEOTIDE SEQUENCE [LARGE SCALE GENOMIC DNA]</scope>
    <source>
        <strain evidence="4">cv. HN1</strain>
        <tissue evidence="3">Leaves</tissue>
    </source>
</reference>
<feature type="region of interest" description="Disordered" evidence="2">
    <location>
        <begin position="679"/>
        <end position="1024"/>
    </location>
</feature>
<evidence type="ECO:0008006" key="5">
    <source>
        <dbReference type="Google" id="ProtNLM"/>
    </source>
</evidence>
<evidence type="ECO:0000256" key="1">
    <source>
        <dbReference type="ARBA" id="ARBA00023054"/>
    </source>
</evidence>
<feature type="compositionally biased region" description="Polar residues" evidence="2">
    <location>
        <begin position="132"/>
        <end position="146"/>
    </location>
</feature>
<dbReference type="GO" id="GO:0031982">
    <property type="term" value="C:vesicle"/>
    <property type="evidence" value="ECO:0007669"/>
    <property type="project" value="TreeGrafter"/>
</dbReference>